<protein>
    <submittedName>
        <fullName evidence="1">Uncharacterized protein</fullName>
    </submittedName>
</protein>
<keyword evidence="2" id="KW-1185">Reference proteome</keyword>
<dbReference type="Proteomes" id="UP000324222">
    <property type="component" value="Unassembled WGS sequence"/>
</dbReference>
<reference evidence="1 2" key="1">
    <citation type="submission" date="2019-05" db="EMBL/GenBank/DDBJ databases">
        <title>Another draft genome of Portunus trituberculatus and its Hox gene families provides insights of decapod evolution.</title>
        <authorList>
            <person name="Jeong J.-H."/>
            <person name="Song I."/>
            <person name="Kim S."/>
            <person name="Choi T."/>
            <person name="Kim D."/>
            <person name="Ryu S."/>
            <person name="Kim W."/>
        </authorList>
    </citation>
    <scope>NUCLEOTIDE SEQUENCE [LARGE SCALE GENOMIC DNA]</scope>
    <source>
        <tissue evidence="1">Muscle</tissue>
    </source>
</reference>
<comment type="caution">
    <text evidence="1">The sequence shown here is derived from an EMBL/GenBank/DDBJ whole genome shotgun (WGS) entry which is preliminary data.</text>
</comment>
<evidence type="ECO:0000313" key="2">
    <source>
        <dbReference type="Proteomes" id="UP000324222"/>
    </source>
</evidence>
<name>A0A5B7KI60_PORTR</name>
<accession>A0A5B7KI60</accession>
<proteinExistence type="predicted"/>
<dbReference type="AlphaFoldDB" id="A0A5B7KI60"/>
<organism evidence="1 2">
    <name type="scientific">Portunus trituberculatus</name>
    <name type="common">Swimming crab</name>
    <name type="synonym">Neptunus trituberculatus</name>
    <dbReference type="NCBI Taxonomy" id="210409"/>
    <lineage>
        <taxon>Eukaryota</taxon>
        <taxon>Metazoa</taxon>
        <taxon>Ecdysozoa</taxon>
        <taxon>Arthropoda</taxon>
        <taxon>Crustacea</taxon>
        <taxon>Multicrustacea</taxon>
        <taxon>Malacostraca</taxon>
        <taxon>Eumalacostraca</taxon>
        <taxon>Eucarida</taxon>
        <taxon>Decapoda</taxon>
        <taxon>Pleocyemata</taxon>
        <taxon>Brachyura</taxon>
        <taxon>Eubrachyura</taxon>
        <taxon>Portunoidea</taxon>
        <taxon>Portunidae</taxon>
        <taxon>Portuninae</taxon>
        <taxon>Portunus</taxon>
    </lineage>
</organism>
<gene>
    <name evidence="1" type="ORF">E2C01_100518</name>
</gene>
<dbReference type="EMBL" id="VSRR010142923">
    <property type="protein sequence ID" value="MPD04809.1"/>
    <property type="molecule type" value="Genomic_DNA"/>
</dbReference>
<evidence type="ECO:0000313" key="1">
    <source>
        <dbReference type="EMBL" id="MPD04809.1"/>
    </source>
</evidence>
<sequence length="18" mass="2087">MSWSRFCLGVDPMCTKEP</sequence>